<dbReference type="PANTHER" id="PTHR46776">
    <property type="entry name" value="CYCLIN-DEPENDENT KINASE INHIBITOR 4-RELATED"/>
    <property type="match status" value="1"/>
</dbReference>
<feature type="compositionally biased region" description="Basic residues" evidence="2">
    <location>
        <begin position="27"/>
        <end position="54"/>
    </location>
</feature>
<dbReference type="EMBL" id="JACMSC010000017">
    <property type="protein sequence ID" value="KAG6480313.1"/>
    <property type="molecule type" value="Genomic_DNA"/>
</dbReference>
<evidence type="ECO:0000313" key="4">
    <source>
        <dbReference type="EMBL" id="KAG6480313.1"/>
    </source>
</evidence>
<accession>A0A8J5KKG9</accession>
<dbReference type="PIRSF" id="PIRSF017811">
    <property type="entry name" value="CDK_inhib_pln"/>
    <property type="match status" value="1"/>
</dbReference>
<feature type="domain" description="Cyclin-dependent kinase inhibitor" evidence="3">
    <location>
        <begin position="153"/>
        <end position="194"/>
    </location>
</feature>
<organism evidence="4 5">
    <name type="scientific">Zingiber officinale</name>
    <name type="common">Ginger</name>
    <name type="synonym">Amomum zingiber</name>
    <dbReference type="NCBI Taxonomy" id="94328"/>
    <lineage>
        <taxon>Eukaryota</taxon>
        <taxon>Viridiplantae</taxon>
        <taxon>Streptophyta</taxon>
        <taxon>Embryophyta</taxon>
        <taxon>Tracheophyta</taxon>
        <taxon>Spermatophyta</taxon>
        <taxon>Magnoliopsida</taxon>
        <taxon>Liliopsida</taxon>
        <taxon>Zingiberales</taxon>
        <taxon>Zingiberaceae</taxon>
        <taxon>Zingiber</taxon>
    </lineage>
</organism>
<name>A0A8J5KKG9_ZINOF</name>
<evidence type="ECO:0000259" key="3">
    <source>
        <dbReference type="Pfam" id="PF02234"/>
    </source>
</evidence>
<evidence type="ECO:0000256" key="2">
    <source>
        <dbReference type="SAM" id="MobiDB-lite"/>
    </source>
</evidence>
<feature type="region of interest" description="Disordered" evidence="2">
    <location>
        <begin position="1"/>
        <end position="146"/>
    </location>
</feature>
<evidence type="ECO:0000313" key="5">
    <source>
        <dbReference type="Proteomes" id="UP000734854"/>
    </source>
</evidence>
<dbReference type="InterPro" id="IPR003175">
    <property type="entry name" value="CDI_dom"/>
</dbReference>
<comment type="similarity">
    <text evidence="1">Belongs to the CDI family. ICK/KRP subfamily.</text>
</comment>
<protein>
    <recommendedName>
        <fullName evidence="1">Cyclin-dependent kinase inhibitor</fullName>
    </recommendedName>
</protein>
<keyword evidence="1" id="KW-0649">Protein kinase inhibitor</keyword>
<dbReference type="OrthoDB" id="9940972at2759"/>
<proteinExistence type="inferred from homology"/>
<keyword evidence="5" id="KW-1185">Reference proteome</keyword>
<dbReference type="GO" id="GO:0004861">
    <property type="term" value="F:cyclin-dependent protein serine/threonine kinase inhibitor activity"/>
    <property type="evidence" value="ECO:0007669"/>
    <property type="project" value="InterPro"/>
</dbReference>
<comment type="caution">
    <text evidence="4">The sequence shown here is derived from an EMBL/GenBank/DDBJ whole genome shotgun (WGS) entry which is preliminary data.</text>
</comment>
<dbReference type="GO" id="GO:0005634">
    <property type="term" value="C:nucleus"/>
    <property type="evidence" value="ECO:0007669"/>
    <property type="project" value="InterPro"/>
</dbReference>
<dbReference type="Proteomes" id="UP000734854">
    <property type="component" value="Unassembled WGS sequence"/>
</dbReference>
<feature type="compositionally biased region" description="Polar residues" evidence="2">
    <location>
        <begin position="123"/>
        <end position="132"/>
    </location>
</feature>
<reference evidence="4 5" key="1">
    <citation type="submission" date="2020-08" db="EMBL/GenBank/DDBJ databases">
        <title>Plant Genome Project.</title>
        <authorList>
            <person name="Zhang R.-G."/>
        </authorList>
    </citation>
    <scope>NUCLEOTIDE SEQUENCE [LARGE SCALE GENOMIC DNA]</scope>
    <source>
        <tissue evidence="4">Rhizome</tissue>
    </source>
</reference>
<dbReference type="AlphaFoldDB" id="A0A8J5KKG9"/>
<evidence type="ECO:0000256" key="1">
    <source>
        <dbReference type="PIRNR" id="PIRNR017811"/>
    </source>
</evidence>
<feature type="compositionally biased region" description="Low complexity" evidence="2">
    <location>
        <begin position="83"/>
        <end position="102"/>
    </location>
</feature>
<dbReference type="Pfam" id="PF02234">
    <property type="entry name" value="CDI"/>
    <property type="match status" value="1"/>
</dbReference>
<sequence length="198" mass="22195">MRKRSEKCGGNGELAARRSGIAATCGRRSRKRRRAAVAKRERRIPHRELRKRSGGLRPPIDELARGNLGGRRCKSSPDLGRISRYSSDASSEASTTPSRSSELGQRRDAASLFRSNGEREETTASGNQRGETSDVDSTVETDPCRRRWAAATPPEAELEEFFATAERNLRQRFAERYNFDVVNDVPMAGRFEWIPLSP</sequence>
<dbReference type="GO" id="GO:0051726">
    <property type="term" value="P:regulation of cell cycle"/>
    <property type="evidence" value="ECO:0007669"/>
    <property type="project" value="InterPro"/>
</dbReference>
<gene>
    <name evidence="4" type="ORF">ZIOFF_063807</name>
</gene>
<dbReference type="InterPro" id="IPR044275">
    <property type="entry name" value="KRP"/>
</dbReference>